<feature type="transmembrane region" description="Helical" evidence="11">
    <location>
        <begin position="276"/>
        <end position="296"/>
    </location>
</feature>
<keyword evidence="7 11" id="KW-1133">Transmembrane helix</keyword>
<dbReference type="RefSeq" id="WP_074649639.1">
    <property type="nucleotide sequence ID" value="NZ_FOIL01000025.1"/>
</dbReference>
<dbReference type="EMBL" id="FOIL01000025">
    <property type="protein sequence ID" value="SET57056.1"/>
    <property type="molecule type" value="Genomic_DNA"/>
</dbReference>
<feature type="transmembrane region" description="Helical" evidence="11">
    <location>
        <begin position="20"/>
        <end position="45"/>
    </location>
</feature>
<dbReference type="Proteomes" id="UP000199820">
    <property type="component" value="Unassembled WGS sequence"/>
</dbReference>
<evidence type="ECO:0000259" key="13">
    <source>
        <dbReference type="Pfam" id="PF18075"/>
    </source>
</evidence>
<dbReference type="Pfam" id="PF18075">
    <property type="entry name" value="FtsX_ECD"/>
    <property type="match status" value="1"/>
</dbReference>
<comment type="similarity">
    <text evidence="2 10">Belongs to the ABC-4 integral membrane protein family. FtsX subfamily.</text>
</comment>
<evidence type="ECO:0000256" key="11">
    <source>
        <dbReference type="SAM" id="Phobius"/>
    </source>
</evidence>
<feature type="transmembrane region" description="Helical" evidence="11">
    <location>
        <begin position="171"/>
        <end position="201"/>
    </location>
</feature>
<keyword evidence="8 10" id="KW-0472">Membrane</keyword>
<evidence type="ECO:0000256" key="3">
    <source>
        <dbReference type="ARBA" id="ARBA00021907"/>
    </source>
</evidence>
<comment type="function">
    <text evidence="10">Part of the ABC transporter FtsEX involved in asymmetric cellular division facilitating the initiation of sporulation.</text>
</comment>
<evidence type="ECO:0000256" key="4">
    <source>
        <dbReference type="ARBA" id="ARBA00022475"/>
    </source>
</evidence>
<keyword evidence="5 10" id="KW-0132">Cell division</keyword>
<dbReference type="InterPro" id="IPR058204">
    <property type="entry name" value="FtsX_firmicutes-type"/>
</dbReference>
<evidence type="ECO:0000256" key="1">
    <source>
        <dbReference type="ARBA" id="ARBA00004651"/>
    </source>
</evidence>
<dbReference type="PROSITE" id="PS51257">
    <property type="entry name" value="PROKAR_LIPOPROTEIN"/>
    <property type="match status" value="1"/>
</dbReference>
<dbReference type="InterPro" id="IPR003838">
    <property type="entry name" value="ABC3_permease_C"/>
</dbReference>
<evidence type="ECO:0000256" key="7">
    <source>
        <dbReference type="ARBA" id="ARBA00022989"/>
    </source>
</evidence>
<gene>
    <name evidence="14" type="ORF">SAMN04487771_102528</name>
</gene>
<evidence type="ECO:0000256" key="2">
    <source>
        <dbReference type="ARBA" id="ARBA00007379"/>
    </source>
</evidence>
<dbReference type="GO" id="GO:0005886">
    <property type="term" value="C:plasma membrane"/>
    <property type="evidence" value="ECO:0007669"/>
    <property type="project" value="UniProtKB-SubCell"/>
</dbReference>
<evidence type="ECO:0000256" key="5">
    <source>
        <dbReference type="ARBA" id="ARBA00022618"/>
    </source>
</evidence>
<dbReference type="OrthoDB" id="9812531at2"/>
<reference evidence="14 15" key="1">
    <citation type="submission" date="2016-10" db="EMBL/GenBank/DDBJ databases">
        <authorList>
            <person name="de Groot N.N."/>
        </authorList>
    </citation>
    <scope>NUCLEOTIDE SEQUENCE [LARGE SCALE GENOMIC DNA]</scope>
    <source>
        <strain evidence="14 15">KH1P1</strain>
    </source>
</reference>
<dbReference type="PANTHER" id="PTHR47755:SF1">
    <property type="entry name" value="CELL DIVISION PROTEIN FTSX"/>
    <property type="match status" value="1"/>
</dbReference>
<name>A0A1I0FFS3_9FIRM</name>
<keyword evidence="9 10" id="KW-0131">Cell cycle</keyword>
<dbReference type="PANTHER" id="PTHR47755">
    <property type="entry name" value="CELL DIVISION PROTEIN FTSX"/>
    <property type="match status" value="1"/>
</dbReference>
<dbReference type="eggNOG" id="COG2177">
    <property type="taxonomic scope" value="Bacteria"/>
</dbReference>
<keyword evidence="6 11" id="KW-0812">Transmembrane</keyword>
<dbReference type="InterPro" id="IPR004513">
    <property type="entry name" value="FtsX"/>
</dbReference>
<dbReference type="Pfam" id="PF02687">
    <property type="entry name" value="FtsX"/>
    <property type="match status" value="1"/>
</dbReference>
<dbReference type="AlphaFoldDB" id="A0A1I0FFS3"/>
<dbReference type="GO" id="GO:0051301">
    <property type="term" value="P:cell division"/>
    <property type="evidence" value="ECO:0007669"/>
    <property type="project" value="UniProtKB-KW"/>
</dbReference>
<evidence type="ECO:0000259" key="12">
    <source>
        <dbReference type="Pfam" id="PF02687"/>
    </source>
</evidence>
<organism evidence="14 15">
    <name type="scientific">[Clostridium] aminophilum</name>
    <dbReference type="NCBI Taxonomy" id="1526"/>
    <lineage>
        <taxon>Bacteria</taxon>
        <taxon>Bacillati</taxon>
        <taxon>Bacillota</taxon>
        <taxon>Clostridia</taxon>
        <taxon>Lachnospirales</taxon>
        <taxon>Lachnospiraceae</taxon>
    </lineage>
</organism>
<dbReference type="Gene3D" id="3.30.70.3040">
    <property type="match status" value="1"/>
</dbReference>
<protein>
    <recommendedName>
        <fullName evidence="3 10">Cell division protein FtsX</fullName>
    </recommendedName>
</protein>
<keyword evidence="4 10" id="KW-1003">Cell membrane</keyword>
<dbReference type="NCBIfam" id="NF038347">
    <property type="entry name" value="FtsX_Gpos"/>
    <property type="match status" value="1"/>
</dbReference>
<evidence type="ECO:0000256" key="8">
    <source>
        <dbReference type="ARBA" id="ARBA00023136"/>
    </source>
</evidence>
<feature type="transmembrane region" description="Helical" evidence="11">
    <location>
        <begin position="221"/>
        <end position="246"/>
    </location>
</feature>
<evidence type="ECO:0000313" key="15">
    <source>
        <dbReference type="Proteomes" id="UP000199820"/>
    </source>
</evidence>
<evidence type="ECO:0000256" key="10">
    <source>
        <dbReference type="PIRNR" id="PIRNR003097"/>
    </source>
</evidence>
<evidence type="ECO:0000256" key="9">
    <source>
        <dbReference type="ARBA" id="ARBA00023306"/>
    </source>
</evidence>
<dbReference type="STRING" id="1526.SAMN02910262_01954"/>
<feature type="domain" description="ABC3 transporter permease C-terminal" evidence="12">
    <location>
        <begin position="178"/>
        <end position="299"/>
    </location>
</feature>
<dbReference type="InterPro" id="IPR040690">
    <property type="entry name" value="FtsX_ECD"/>
</dbReference>
<proteinExistence type="inferred from homology"/>
<keyword evidence="15" id="KW-1185">Reference proteome</keyword>
<feature type="domain" description="FtsX extracellular" evidence="13">
    <location>
        <begin position="59"/>
        <end position="155"/>
    </location>
</feature>
<evidence type="ECO:0000313" key="14">
    <source>
        <dbReference type="EMBL" id="SET57056.1"/>
    </source>
</evidence>
<sequence>MRIRTFFYCLAQGLKNIGRNIWVALVSVASISACIFLFCTFFVMICNIRHMVRNAEEAVGVTAFFDSGISEKEIRGIGDEITGRPEVKDVTYISAEEAWESFQEDYFRDNEHLAEGFANDNPLAESASYEIHLNSIEQQDSFVTWLKEVPGVRKVNYSVDAASGLVRLNRLVGLVSSVIIAILLTVSVFLISNTISTAAAFHREEYRIMRLIGATNFMIRAPFVFEGILIGLAGALIPLGVVTLLYRHGVKIVMAKAAILSSVINFLPLWEILPVMSLIALALGVGIGFVGSFFTIRKTLRV</sequence>
<evidence type="ECO:0000256" key="6">
    <source>
        <dbReference type="ARBA" id="ARBA00022692"/>
    </source>
</evidence>
<accession>A0A1I0FFS3</accession>
<dbReference type="PIRSF" id="PIRSF003097">
    <property type="entry name" value="FtsX"/>
    <property type="match status" value="1"/>
</dbReference>
<comment type="subcellular location">
    <subcellularLocation>
        <location evidence="1">Cell membrane</location>
        <topology evidence="1">Multi-pass membrane protein</topology>
    </subcellularLocation>
</comment>